<dbReference type="SUPFAM" id="SSF52540">
    <property type="entry name" value="P-loop containing nucleoside triphosphate hydrolases"/>
    <property type="match status" value="2"/>
</dbReference>
<dbReference type="InterPro" id="IPR025476">
    <property type="entry name" value="Helitron_helicase-like"/>
</dbReference>
<organism evidence="5 6">
    <name type="scientific">Linum trigynum</name>
    <dbReference type="NCBI Taxonomy" id="586398"/>
    <lineage>
        <taxon>Eukaryota</taxon>
        <taxon>Viridiplantae</taxon>
        <taxon>Streptophyta</taxon>
        <taxon>Embryophyta</taxon>
        <taxon>Tracheophyta</taxon>
        <taxon>Spermatophyta</taxon>
        <taxon>Magnoliopsida</taxon>
        <taxon>eudicotyledons</taxon>
        <taxon>Gunneridae</taxon>
        <taxon>Pentapetalae</taxon>
        <taxon>rosids</taxon>
        <taxon>fabids</taxon>
        <taxon>Malpighiales</taxon>
        <taxon>Linaceae</taxon>
        <taxon>Linum</taxon>
    </lineage>
</organism>
<comment type="cofactor">
    <cofactor evidence="1">
        <name>Mg(2+)</name>
        <dbReference type="ChEBI" id="CHEBI:18420"/>
    </cofactor>
</comment>
<name>A0AAV2EUG7_9ROSI</name>
<sequence length="744" mass="84057">MLDENNELVRTFRRIRQDLQLSSTPNLRLRIFAIKNTEDRDIIVDHRGEGLKRITSLNPKFEALHFPLLFPYGEDGFHPQISYNASFCPASMRRKFVTQKEYYAFRLQYRLNEGHTLVQSGKALQHYCVDAFSTIELNRLAFLRTHQKDLRAEVYQGLQDAFAKGDMDGEKLGRIIMPSSYTGGPRYMQQLYHDAMATCQHYGNPDLFVTFTCNALWEEIVDAFADMVGPNSELKPMVVCRVFHMKLAILIDQFKRESYFGKTIAKIPDPNLDPEGSFFLYGHGGTGKDFLYNAIIAKLKSLSRIAIVVASSGIAATLLPNGTTTHSRFKIPLHIDHASTCSIKKGTHLAELIRAASLIIWDEAPMTHRNAFEAISRTFCDLMDIPLSGPKHKLFGGKTVVFGGDFRLTLPVISDSGREQTVDGSITRSSLWPFFKVLKLSRNMRLNDSQDNRNLVGCGMDFGEWILALGDGRLPTKSFMANTPSDWIEIPQILLIYAGKNPIESITNDIYDAFEEQHMSTDYLSGRTIVTPTNAVVTEVNDFMLQKIPGHCRCYYSSDSMQLDTEVPQLFAETYPTEFLNALQFNGVPDHEIRLKVHTPIMLLRNLSPPNGLCNGTRILITKLGENIIVGNIMGGSFDTKEVVIPRIVLNVEDKRWPFILKRRQFPVRLCYGMTINKSQGQMLDKVGVYLPKPVFSHGQLYVAASRVRSAGGLRFLIENEEDIPANYTRNIVYSEAFTDIAPA</sequence>
<dbReference type="AlphaFoldDB" id="A0AAV2EUG7"/>
<comment type="similarity">
    <text evidence="1">Belongs to the helicase family.</text>
</comment>
<keyword evidence="1" id="KW-0227">DNA damage</keyword>
<keyword evidence="6" id="KW-1185">Reference proteome</keyword>
<evidence type="ECO:0000259" key="3">
    <source>
        <dbReference type="Pfam" id="PF14214"/>
    </source>
</evidence>
<gene>
    <name evidence="5" type="ORF">LTRI10_LOCUS30251</name>
</gene>
<dbReference type="InterPro" id="IPR027417">
    <property type="entry name" value="P-loop_NTPase"/>
</dbReference>
<dbReference type="EC" id="5.6.2.3" evidence="1"/>
<dbReference type="GO" id="GO:0043139">
    <property type="term" value="F:5'-3' DNA helicase activity"/>
    <property type="evidence" value="ECO:0007669"/>
    <property type="project" value="UniProtKB-EC"/>
</dbReference>
<dbReference type="PANTHER" id="PTHR10492">
    <property type="match status" value="1"/>
</dbReference>
<accession>A0AAV2EUG7</accession>
<dbReference type="GO" id="GO:0000723">
    <property type="term" value="P:telomere maintenance"/>
    <property type="evidence" value="ECO:0007669"/>
    <property type="project" value="InterPro"/>
</dbReference>
<keyword evidence="1" id="KW-0378">Hydrolase</keyword>
<keyword evidence="1" id="KW-0233">DNA recombination</keyword>
<evidence type="ECO:0000313" key="6">
    <source>
        <dbReference type="Proteomes" id="UP001497516"/>
    </source>
</evidence>
<dbReference type="GO" id="GO:0006281">
    <property type="term" value="P:DNA repair"/>
    <property type="evidence" value="ECO:0007669"/>
    <property type="project" value="UniProtKB-KW"/>
</dbReference>
<keyword evidence="1" id="KW-0067">ATP-binding</keyword>
<dbReference type="Gene3D" id="3.40.50.300">
    <property type="entry name" value="P-loop containing nucleotide triphosphate hydrolases"/>
    <property type="match status" value="1"/>
</dbReference>
<keyword evidence="1" id="KW-0347">Helicase</keyword>
<evidence type="ECO:0000256" key="1">
    <source>
        <dbReference type="RuleBase" id="RU363044"/>
    </source>
</evidence>
<dbReference type="EMBL" id="OZ034818">
    <property type="protein sequence ID" value="CAL1389392.1"/>
    <property type="molecule type" value="Genomic_DNA"/>
</dbReference>
<dbReference type="Proteomes" id="UP001497516">
    <property type="component" value="Chromosome 5"/>
</dbReference>
<evidence type="ECO:0000313" key="5">
    <source>
        <dbReference type="EMBL" id="CAL1389392.1"/>
    </source>
</evidence>
<proteinExistence type="inferred from homology"/>
<feature type="domain" description="DNA helicase Pif1-like DEAD-box helicase" evidence="2">
    <location>
        <begin position="276"/>
        <end position="477"/>
    </location>
</feature>
<dbReference type="GO" id="GO:0005524">
    <property type="term" value="F:ATP binding"/>
    <property type="evidence" value="ECO:0007669"/>
    <property type="project" value="UniProtKB-KW"/>
</dbReference>
<feature type="domain" description="DNA helicase Pif1-like 2B" evidence="4">
    <location>
        <begin position="578"/>
        <end position="624"/>
    </location>
</feature>
<dbReference type="GO" id="GO:0006310">
    <property type="term" value="P:DNA recombination"/>
    <property type="evidence" value="ECO:0007669"/>
    <property type="project" value="UniProtKB-KW"/>
</dbReference>
<dbReference type="GO" id="GO:0016787">
    <property type="term" value="F:hydrolase activity"/>
    <property type="evidence" value="ECO:0007669"/>
    <property type="project" value="UniProtKB-KW"/>
</dbReference>
<keyword evidence="1" id="KW-0547">Nucleotide-binding</keyword>
<reference evidence="5 6" key="1">
    <citation type="submission" date="2024-04" db="EMBL/GenBank/DDBJ databases">
        <authorList>
            <person name="Fracassetti M."/>
        </authorList>
    </citation>
    <scope>NUCLEOTIDE SEQUENCE [LARGE SCALE GENOMIC DNA]</scope>
</reference>
<keyword evidence="1" id="KW-0234">DNA repair</keyword>
<dbReference type="Pfam" id="PF05970">
    <property type="entry name" value="PIF1"/>
    <property type="match status" value="1"/>
</dbReference>
<feature type="domain" description="Helitron helicase-like" evidence="3">
    <location>
        <begin position="102"/>
        <end position="265"/>
    </location>
</feature>
<dbReference type="Pfam" id="PF14214">
    <property type="entry name" value="Helitron_like_N"/>
    <property type="match status" value="1"/>
</dbReference>
<dbReference type="PANTHER" id="PTHR10492:SF57">
    <property type="entry name" value="ATP-DEPENDENT DNA HELICASE"/>
    <property type="match status" value="1"/>
</dbReference>
<dbReference type="CDD" id="cd18809">
    <property type="entry name" value="SF1_C_RecD"/>
    <property type="match status" value="1"/>
</dbReference>
<dbReference type="InterPro" id="IPR049163">
    <property type="entry name" value="Pif1-like_2B_dom"/>
</dbReference>
<evidence type="ECO:0000259" key="2">
    <source>
        <dbReference type="Pfam" id="PF05970"/>
    </source>
</evidence>
<protein>
    <recommendedName>
        <fullName evidence="1">ATP-dependent DNA helicase</fullName>
        <ecNumber evidence="1">5.6.2.3</ecNumber>
    </recommendedName>
</protein>
<comment type="catalytic activity">
    <reaction evidence="1">
        <text>ATP + H2O = ADP + phosphate + H(+)</text>
        <dbReference type="Rhea" id="RHEA:13065"/>
        <dbReference type="ChEBI" id="CHEBI:15377"/>
        <dbReference type="ChEBI" id="CHEBI:15378"/>
        <dbReference type="ChEBI" id="CHEBI:30616"/>
        <dbReference type="ChEBI" id="CHEBI:43474"/>
        <dbReference type="ChEBI" id="CHEBI:456216"/>
        <dbReference type="EC" id="5.6.2.3"/>
    </reaction>
</comment>
<evidence type="ECO:0000259" key="4">
    <source>
        <dbReference type="Pfam" id="PF21530"/>
    </source>
</evidence>
<dbReference type="Pfam" id="PF21530">
    <property type="entry name" value="Pif1_2B_dom"/>
    <property type="match status" value="1"/>
</dbReference>
<dbReference type="InterPro" id="IPR010285">
    <property type="entry name" value="DNA_helicase_pif1-like_DEAD"/>
</dbReference>